<feature type="transmembrane region" description="Helical" evidence="7">
    <location>
        <begin position="364"/>
        <end position="382"/>
    </location>
</feature>
<dbReference type="Proteomes" id="UP000609726">
    <property type="component" value="Unassembled WGS sequence"/>
</dbReference>
<feature type="transmembrane region" description="Helical" evidence="7">
    <location>
        <begin position="295"/>
        <end position="316"/>
    </location>
</feature>
<feature type="transmembrane region" description="Helical" evidence="7">
    <location>
        <begin position="219"/>
        <end position="243"/>
    </location>
</feature>
<evidence type="ECO:0000256" key="5">
    <source>
        <dbReference type="ARBA" id="ARBA00022989"/>
    </source>
</evidence>
<dbReference type="EMBL" id="WHJH01000001">
    <property type="protein sequence ID" value="NHZ87684.1"/>
    <property type="molecule type" value="Genomic_DNA"/>
</dbReference>
<keyword evidence="4 7" id="KW-0812">Transmembrane</keyword>
<name>A0ABX0NLK7_9BURK</name>
<accession>A0ABX0NLK7</accession>
<reference evidence="8 9" key="1">
    <citation type="submission" date="2019-10" db="EMBL/GenBank/DDBJ databases">
        <title>Taxonomy of Antarctic Massilia spp.: description of Massilia rubra sp. nov., Massilia aquatica sp. nov., Massilia mucilaginosa sp. nov., Massilia frigida sp. nov. isolated from streams, lakes and regoliths.</title>
        <authorList>
            <person name="Holochova P."/>
            <person name="Sedlacek I."/>
            <person name="Kralova S."/>
            <person name="Maslanova I."/>
            <person name="Busse H.-J."/>
            <person name="Stankova E."/>
            <person name="Vrbovska V."/>
            <person name="Kovarovic V."/>
            <person name="Bartak M."/>
            <person name="Svec P."/>
            <person name="Pantucek R."/>
        </authorList>
    </citation>
    <scope>NUCLEOTIDE SEQUENCE [LARGE SCALE GENOMIC DNA]</scope>
    <source>
        <strain evidence="8 9">CCM 8733</strain>
    </source>
</reference>
<feature type="transmembrane region" description="Helical" evidence="7">
    <location>
        <begin position="46"/>
        <end position="62"/>
    </location>
</feature>
<feature type="transmembrane region" description="Helical" evidence="7">
    <location>
        <begin position="117"/>
        <end position="138"/>
    </location>
</feature>
<organism evidence="8 9">
    <name type="scientific">Massilia mucilaginosa</name>
    <dbReference type="NCBI Taxonomy" id="2609282"/>
    <lineage>
        <taxon>Bacteria</taxon>
        <taxon>Pseudomonadati</taxon>
        <taxon>Pseudomonadota</taxon>
        <taxon>Betaproteobacteria</taxon>
        <taxon>Burkholderiales</taxon>
        <taxon>Oxalobacteraceae</taxon>
        <taxon>Telluria group</taxon>
        <taxon>Massilia</taxon>
    </lineage>
</organism>
<evidence type="ECO:0000256" key="3">
    <source>
        <dbReference type="ARBA" id="ARBA00022475"/>
    </source>
</evidence>
<evidence type="ECO:0000256" key="4">
    <source>
        <dbReference type="ARBA" id="ARBA00022692"/>
    </source>
</evidence>
<evidence type="ECO:0000256" key="6">
    <source>
        <dbReference type="ARBA" id="ARBA00023136"/>
    </source>
</evidence>
<keyword evidence="9" id="KW-1185">Reference proteome</keyword>
<feature type="transmembrane region" description="Helical" evidence="7">
    <location>
        <begin position="83"/>
        <end position="105"/>
    </location>
</feature>
<evidence type="ECO:0000256" key="1">
    <source>
        <dbReference type="ARBA" id="ARBA00004651"/>
    </source>
</evidence>
<proteinExistence type="inferred from homology"/>
<keyword evidence="3" id="KW-1003">Cell membrane</keyword>
<evidence type="ECO:0000256" key="2">
    <source>
        <dbReference type="ARBA" id="ARBA00007430"/>
    </source>
</evidence>
<feature type="transmembrane region" description="Helical" evidence="7">
    <location>
        <begin position="388"/>
        <end position="405"/>
    </location>
</feature>
<dbReference type="PANTHER" id="PTHR30250:SF10">
    <property type="entry name" value="LIPOPOLYSACCHARIDE BIOSYNTHESIS PROTEIN WZXC"/>
    <property type="match status" value="1"/>
</dbReference>
<gene>
    <name evidence="8" type="ORF">F2P45_01360</name>
</gene>
<evidence type="ECO:0000256" key="7">
    <source>
        <dbReference type="SAM" id="Phobius"/>
    </source>
</evidence>
<comment type="caution">
    <text evidence="8">The sequence shown here is derived from an EMBL/GenBank/DDBJ whole genome shotgun (WGS) entry which is preliminary data.</text>
</comment>
<feature type="transmembrane region" description="Helical" evidence="7">
    <location>
        <begin position="176"/>
        <end position="195"/>
    </location>
</feature>
<keyword evidence="6 7" id="KW-0472">Membrane</keyword>
<dbReference type="InterPro" id="IPR050833">
    <property type="entry name" value="Poly_Biosynth_Transport"/>
</dbReference>
<feature type="transmembrane region" description="Helical" evidence="7">
    <location>
        <begin position="150"/>
        <end position="170"/>
    </location>
</feature>
<dbReference type="PANTHER" id="PTHR30250">
    <property type="entry name" value="PST FAMILY PREDICTED COLANIC ACID TRANSPORTER"/>
    <property type="match status" value="1"/>
</dbReference>
<keyword evidence="5 7" id="KW-1133">Transmembrane helix</keyword>
<comment type="similarity">
    <text evidence="2">Belongs to the polysaccharide synthase family.</text>
</comment>
<feature type="transmembrane region" description="Helical" evidence="7">
    <location>
        <begin position="336"/>
        <end position="357"/>
    </location>
</feature>
<dbReference type="Pfam" id="PF13440">
    <property type="entry name" value="Polysacc_synt_3"/>
    <property type="match status" value="1"/>
</dbReference>
<evidence type="ECO:0000313" key="8">
    <source>
        <dbReference type="EMBL" id="NHZ87684.1"/>
    </source>
</evidence>
<protein>
    <submittedName>
        <fullName evidence="8">Oligosaccharide flippase family protein</fullName>
    </submittedName>
</protein>
<sequence length="417" mass="44683">MTAGRLPAYWRNVMTVLGGALGAQALPLLAAPLITRLCTPADVGAFSVWLGMVAVAAIGATLRLEAAMILDHDRASQRTCFSVVAYSAGITAVLTTLGAALARLLGLPFAAQLSWPALLTLGVATFMTAYMQTTLAYATSHNAFGKAARARVWSAGGIAAAQVGLLALGMGGVALVAGQLVGLAVGLLAAMLLLAPPQAWPGWLPDPGQRAYLRRHDKFWRFSLPSNLLNVIVSQLPLLMIGARHGAMAAGLFALTQRVLGAPIALLASSVLEVFKRQSVHDFQTQGNCRDAYRYTFKALVLLGIGPSLVLLLFSPELFAFAFGDNWREAGELAQILAPLYFLNFIASPLSYVFFVAGKQKVDLLWQVALFVMTVSVFLAPGSLRQSVLWYAIGYSLLYLVYLRMSYRCSQNRMVAA</sequence>
<evidence type="ECO:0000313" key="9">
    <source>
        <dbReference type="Proteomes" id="UP000609726"/>
    </source>
</evidence>
<feature type="transmembrane region" description="Helical" evidence="7">
    <location>
        <begin position="255"/>
        <end position="275"/>
    </location>
</feature>
<dbReference type="RefSeq" id="WP_166869977.1">
    <property type="nucleotide sequence ID" value="NZ_WHJH01000001.1"/>
</dbReference>
<comment type="subcellular location">
    <subcellularLocation>
        <location evidence="1">Cell membrane</location>
        <topology evidence="1">Multi-pass membrane protein</topology>
    </subcellularLocation>
</comment>